<sequence length="129" mass="14862">MITIKLNLAMKLNHHAEQHTWLLEEIRKARENQENVIIITHHAPSRRETCTDDDAESGVAGAFVNDHDEDCQDHVRLWVYGHTHRSTNLMINSTKVFSNHRGYVHETCGFRPNMKINLFNNGTITVTDS</sequence>
<dbReference type="SUPFAM" id="SSF56300">
    <property type="entry name" value="Metallo-dependent phosphatases"/>
    <property type="match status" value="1"/>
</dbReference>
<protein>
    <recommendedName>
        <fullName evidence="5">Calcineurin-like phosphoesterase domain-containing protein</fullName>
    </recommendedName>
</protein>
<dbReference type="EMBL" id="CAJNOR010000881">
    <property type="protein sequence ID" value="CAF1028242.1"/>
    <property type="molecule type" value="Genomic_DNA"/>
</dbReference>
<comment type="caution">
    <text evidence="2">The sequence shown here is derived from an EMBL/GenBank/DDBJ whole genome shotgun (WGS) entry which is preliminary data.</text>
</comment>
<proteinExistence type="predicted"/>
<dbReference type="PANTHER" id="PTHR37844:SF2">
    <property type="entry name" value="SER_THR PROTEIN PHOSPHATASE SUPERFAMILY (AFU_ORTHOLOGUE AFUA_1G14840)"/>
    <property type="match status" value="1"/>
</dbReference>
<reference evidence="2" key="1">
    <citation type="submission" date="2021-02" db="EMBL/GenBank/DDBJ databases">
        <authorList>
            <person name="Nowell W R."/>
        </authorList>
    </citation>
    <scope>NUCLEOTIDE SEQUENCE</scope>
</reference>
<dbReference type="AlphaFoldDB" id="A0A814QJ27"/>
<evidence type="ECO:0008006" key="5">
    <source>
        <dbReference type="Google" id="ProtNLM"/>
    </source>
</evidence>
<gene>
    <name evidence="2" type="ORF">EDS130_LOCUS21018</name>
    <name evidence="1" type="ORF">XAT740_LOCUS14609</name>
</gene>
<evidence type="ECO:0000313" key="4">
    <source>
        <dbReference type="Proteomes" id="UP000663852"/>
    </source>
</evidence>
<evidence type="ECO:0000313" key="2">
    <source>
        <dbReference type="EMBL" id="CAF1120385.1"/>
    </source>
</evidence>
<evidence type="ECO:0000313" key="1">
    <source>
        <dbReference type="EMBL" id="CAF1028242.1"/>
    </source>
</evidence>
<dbReference type="EMBL" id="CAJNOJ010000105">
    <property type="protein sequence ID" value="CAF1120385.1"/>
    <property type="molecule type" value="Genomic_DNA"/>
</dbReference>
<dbReference type="OrthoDB" id="550558at2759"/>
<dbReference type="PANTHER" id="PTHR37844">
    <property type="entry name" value="SER/THR PROTEIN PHOSPHATASE SUPERFAMILY (AFU_ORTHOLOGUE AFUA_1G14840)"/>
    <property type="match status" value="1"/>
</dbReference>
<name>A0A814QJ27_ADIRI</name>
<dbReference type="Proteomes" id="UP000663828">
    <property type="component" value="Unassembled WGS sequence"/>
</dbReference>
<accession>A0A814QJ27</accession>
<dbReference type="Gene3D" id="3.60.21.10">
    <property type="match status" value="1"/>
</dbReference>
<evidence type="ECO:0000313" key="3">
    <source>
        <dbReference type="Proteomes" id="UP000663828"/>
    </source>
</evidence>
<dbReference type="InterPro" id="IPR029052">
    <property type="entry name" value="Metallo-depent_PP-like"/>
</dbReference>
<organism evidence="2 4">
    <name type="scientific">Adineta ricciae</name>
    <name type="common">Rotifer</name>
    <dbReference type="NCBI Taxonomy" id="249248"/>
    <lineage>
        <taxon>Eukaryota</taxon>
        <taxon>Metazoa</taxon>
        <taxon>Spiralia</taxon>
        <taxon>Gnathifera</taxon>
        <taxon>Rotifera</taxon>
        <taxon>Eurotatoria</taxon>
        <taxon>Bdelloidea</taxon>
        <taxon>Adinetida</taxon>
        <taxon>Adinetidae</taxon>
        <taxon>Adineta</taxon>
    </lineage>
</organism>
<keyword evidence="3" id="KW-1185">Reference proteome</keyword>
<dbReference type="Proteomes" id="UP000663852">
    <property type="component" value="Unassembled WGS sequence"/>
</dbReference>